<organism evidence="2 3">
    <name type="scientific">Piedraia hortae CBS 480.64</name>
    <dbReference type="NCBI Taxonomy" id="1314780"/>
    <lineage>
        <taxon>Eukaryota</taxon>
        <taxon>Fungi</taxon>
        <taxon>Dikarya</taxon>
        <taxon>Ascomycota</taxon>
        <taxon>Pezizomycotina</taxon>
        <taxon>Dothideomycetes</taxon>
        <taxon>Dothideomycetidae</taxon>
        <taxon>Capnodiales</taxon>
        <taxon>Piedraiaceae</taxon>
        <taxon>Piedraia</taxon>
    </lineage>
</organism>
<accession>A0A6A7C3Z9</accession>
<reference evidence="2" key="1">
    <citation type="journal article" date="2020" name="Stud. Mycol.">
        <title>101 Dothideomycetes genomes: a test case for predicting lifestyles and emergence of pathogens.</title>
        <authorList>
            <person name="Haridas S."/>
            <person name="Albert R."/>
            <person name="Binder M."/>
            <person name="Bloem J."/>
            <person name="Labutti K."/>
            <person name="Salamov A."/>
            <person name="Andreopoulos B."/>
            <person name="Baker S."/>
            <person name="Barry K."/>
            <person name="Bills G."/>
            <person name="Bluhm B."/>
            <person name="Cannon C."/>
            <person name="Castanera R."/>
            <person name="Culley D."/>
            <person name="Daum C."/>
            <person name="Ezra D."/>
            <person name="Gonzalez J."/>
            <person name="Henrissat B."/>
            <person name="Kuo A."/>
            <person name="Liang C."/>
            <person name="Lipzen A."/>
            <person name="Lutzoni F."/>
            <person name="Magnuson J."/>
            <person name="Mondo S."/>
            <person name="Nolan M."/>
            <person name="Ohm R."/>
            <person name="Pangilinan J."/>
            <person name="Park H.-J."/>
            <person name="Ramirez L."/>
            <person name="Alfaro M."/>
            <person name="Sun H."/>
            <person name="Tritt A."/>
            <person name="Yoshinaga Y."/>
            <person name="Zwiers L.-H."/>
            <person name="Turgeon B."/>
            <person name="Goodwin S."/>
            <person name="Spatafora J."/>
            <person name="Crous P."/>
            <person name="Grigoriev I."/>
        </authorList>
    </citation>
    <scope>NUCLEOTIDE SEQUENCE</scope>
    <source>
        <strain evidence="2">CBS 480.64</strain>
    </source>
</reference>
<sequence length="130" mass="14068">MRCTAKRKANRKAAKGVEQQQQVEGDEEDVEYEEDGNFEENGLTAVDSTKEGIPQGLATLEDSTSQVTAVSQHKATPHRLAAPCRVATQTNMKKAAARHKMKKDISEARAKTALFLGQVKKALADATAGE</sequence>
<protein>
    <submittedName>
        <fullName evidence="2">Uncharacterized protein</fullName>
    </submittedName>
</protein>
<dbReference type="AlphaFoldDB" id="A0A6A7C3Z9"/>
<feature type="compositionally biased region" description="Acidic residues" evidence="1">
    <location>
        <begin position="24"/>
        <end position="36"/>
    </location>
</feature>
<feature type="compositionally biased region" description="Basic residues" evidence="1">
    <location>
        <begin position="1"/>
        <end position="14"/>
    </location>
</feature>
<dbReference type="EMBL" id="MU005966">
    <property type="protein sequence ID" value="KAF2862306.1"/>
    <property type="molecule type" value="Genomic_DNA"/>
</dbReference>
<gene>
    <name evidence="2" type="ORF">K470DRAFT_293501</name>
</gene>
<name>A0A6A7C3Z9_9PEZI</name>
<evidence type="ECO:0000256" key="1">
    <source>
        <dbReference type="SAM" id="MobiDB-lite"/>
    </source>
</evidence>
<proteinExistence type="predicted"/>
<evidence type="ECO:0000313" key="3">
    <source>
        <dbReference type="Proteomes" id="UP000799421"/>
    </source>
</evidence>
<evidence type="ECO:0000313" key="2">
    <source>
        <dbReference type="EMBL" id="KAF2862306.1"/>
    </source>
</evidence>
<dbReference type="Proteomes" id="UP000799421">
    <property type="component" value="Unassembled WGS sequence"/>
</dbReference>
<keyword evidence="3" id="KW-1185">Reference proteome</keyword>
<feature type="region of interest" description="Disordered" evidence="1">
    <location>
        <begin position="1"/>
        <end position="36"/>
    </location>
</feature>